<dbReference type="RefSeq" id="WP_095978174.1">
    <property type="nucleotide sequence ID" value="NZ_CP022163.1"/>
</dbReference>
<proteinExistence type="predicted"/>
<dbReference type="Gene3D" id="3.40.220.10">
    <property type="entry name" value="Leucine Aminopeptidase, subunit E, domain 1"/>
    <property type="match status" value="1"/>
</dbReference>
<dbReference type="PANTHER" id="PTHR11106">
    <property type="entry name" value="GANGLIOSIDE INDUCED DIFFERENTIATION ASSOCIATED PROTEIN 2-RELATED"/>
    <property type="match status" value="1"/>
</dbReference>
<dbReference type="Proteomes" id="UP000217289">
    <property type="component" value="Chromosome"/>
</dbReference>
<evidence type="ECO:0000313" key="3">
    <source>
        <dbReference type="Proteomes" id="UP000217289"/>
    </source>
</evidence>
<dbReference type="AlphaFoldDB" id="A0A250IEP4"/>
<protein>
    <submittedName>
        <fullName evidence="2">RNase III inhibitor</fullName>
    </submittedName>
</protein>
<dbReference type="PROSITE" id="PS51154">
    <property type="entry name" value="MACRO"/>
    <property type="match status" value="1"/>
</dbReference>
<organism evidence="2 3">
    <name type="scientific">Melittangium boletus DSM 14713</name>
    <dbReference type="NCBI Taxonomy" id="1294270"/>
    <lineage>
        <taxon>Bacteria</taxon>
        <taxon>Pseudomonadati</taxon>
        <taxon>Myxococcota</taxon>
        <taxon>Myxococcia</taxon>
        <taxon>Myxococcales</taxon>
        <taxon>Cystobacterineae</taxon>
        <taxon>Archangiaceae</taxon>
        <taxon>Melittangium</taxon>
    </lineage>
</organism>
<reference evidence="2 3" key="1">
    <citation type="submission" date="2017-06" db="EMBL/GenBank/DDBJ databases">
        <authorList>
            <person name="Kim H.J."/>
            <person name="Triplett B.A."/>
        </authorList>
    </citation>
    <scope>NUCLEOTIDE SEQUENCE [LARGE SCALE GENOMIC DNA]</scope>
    <source>
        <strain evidence="2 3">DSM 14713</strain>
    </source>
</reference>
<dbReference type="PANTHER" id="PTHR11106:SF27">
    <property type="entry name" value="MACRO DOMAIN-CONTAINING PROTEIN"/>
    <property type="match status" value="1"/>
</dbReference>
<accession>A0A250IEP4</accession>
<feature type="domain" description="Macro" evidence="1">
    <location>
        <begin position="3"/>
        <end position="182"/>
    </location>
</feature>
<dbReference type="OrthoDB" id="6194521at2"/>
<sequence>MSDAPSSDASSSTDRLVLMRGDLTTVAADALVNTANASLMGGGGVDGALHRAAGPRLRAECRKLRGCPMGEARITGAGLLPARYVIHAVGPMWRGGQHGERELLANCYRQVFALVEAHDLRSVAFPSIATGVYGFPIEEAAPIALRAMLSALERLASLERVTAVLFSDADLAVYRRTLDALRTPSPA</sequence>
<dbReference type="SUPFAM" id="SSF52949">
    <property type="entry name" value="Macro domain-like"/>
    <property type="match status" value="1"/>
</dbReference>
<gene>
    <name evidence="2" type="ORF">MEBOL_003087</name>
</gene>
<dbReference type="EMBL" id="CP022163">
    <property type="protein sequence ID" value="ATB29632.1"/>
    <property type="molecule type" value="Genomic_DNA"/>
</dbReference>
<keyword evidence="3" id="KW-1185">Reference proteome</keyword>
<dbReference type="NCBIfam" id="NF001664">
    <property type="entry name" value="PRK00431.1-6"/>
    <property type="match status" value="1"/>
</dbReference>
<evidence type="ECO:0000259" key="1">
    <source>
        <dbReference type="PROSITE" id="PS51154"/>
    </source>
</evidence>
<dbReference type="InterPro" id="IPR043472">
    <property type="entry name" value="Macro_dom-like"/>
</dbReference>
<dbReference type="KEGG" id="mbd:MEBOL_003087"/>
<name>A0A250IEP4_9BACT</name>
<dbReference type="GO" id="GO:0061463">
    <property type="term" value="F:O-acetyl-ADP-ribose deacetylase activity"/>
    <property type="evidence" value="ECO:0007669"/>
    <property type="project" value="TreeGrafter"/>
</dbReference>
<dbReference type="CDD" id="cd02908">
    <property type="entry name" value="Macro_OAADPr_deacetylase"/>
    <property type="match status" value="1"/>
</dbReference>
<dbReference type="Pfam" id="PF01661">
    <property type="entry name" value="Macro"/>
    <property type="match status" value="1"/>
</dbReference>
<dbReference type="InterPro" id="IPR002589">
    <property type="entry name" value="Macro_dom"/>
</dbReference>
<evidence type="ECO:0000313" key="2">
    <source>
        <dbReference type="EMBL" id="ATB29632.1"/>
    </source>
</evidence>
<dbReference type="SMART" id="SM00506">
    <property type="entry name" value="A1pp"/>
    <property type="match status" value="1"/>
</dbReference>